<name>A0A6H1Z7T6_9ZZZZ</name>
<evidence type="ECO:0000313" key="1">
    <source>
        <dbReference type="EMBL" id="QJA43624.1"/>
    </source>
</evidence>
<dbReference type="AlphaFoldDB" id="A0A6H1Z7T6"/>
<accession>A0A6H1Z7T6</accession>
<evidence type="ECO:0008006" key="3">
    <source>
        <dbReference type="Google" id="ProtNLM"/>
    </source>
</evidence>
<dbReference type="InterPro" id="IPR019670">
    <property type="entry name" value="DUF2523"/>
</dbReference>
<protein>
    <recommendedName>
        <fullName evidence="3">DUF2523 domain-containing protein</fullName>
    </recommendedName>
</protein>
<dbReference type="Pfam" id="PF10734">
    <property type="entry name" value="DUF2523"/>
    <property type="match status" value="1"/>
</dbReference>
<gene>
    <name evidence="1" type="ORF">TM448A03113_0010</name>
    <name evidence="2" type="ORF">TM448B01926_0009</name>
</gene>
<dbReference type="EMBL" id="MT144844">
    <property type="protein sequence ID" value="QJI00342.1"/>
    <property type="molecule type" value="Genomic_DNA"/>
</dbReference>
<evidence type="ECO:0000313" key="2">
    <source>
        <dbReference type="EMBL" id="QJI00342.1"/>
    </source>
</evidence>
<sequence>MQFVLLFSMLSAVVGPLVKSVLRLLGIGLITYTGINLVINEAKDAIVSKFGALPPEIGSLLGLAQVDVAINIYFAAIVTRMLVSGLSQTDKIGRYKFLTGTGQG</sequence>
<organism evidence="1">
    <name type="scientific">viral metagenome</name>
    <dbReference type="NCBI Taxonomy" id="1070528"/>
    <lineage>
        <taxon>unclassified sequences</taxon>
        <taxon>metagenomes</taxon>
        <taxon>organismal metagenomes</taxon>
    </lineage>
</organism>
<proteinExistence type="predicted"/>
<reference evidence="1" key="1">
    <citation type="submission" date="2020-03" db="EMBL/GenBank/DDBJ databases">
        <title>The deep terrestrial virosphere.</title>
        <authorList>
            <person name="Holmfeldt K."/>
            <person name="Nilsson E."/>
            <person name="Simone D."/>
            <person name="Lopez-Fernandez M."/>
            <person name="Wu X."/>
            <person name="de Brujin I."/>
            <person name="Lundin D."/>
            <person name="Andersson A."/>
            <person name="Bertilsson S."/>
            <person name="Dopson M."/>
        </authorList>
    </citation>
    <scope>NUCLEOTIDE SEQUENCE</scope>
    <source>
        <strain evidence="1">TM448A03113</strain>
        <strain evidence="2">TM448B01926</strain>
    </source>
</reference>
<dbReference type="EMBL" id="MT144382">
    <property type="protein sequence ID" value="QJA43624.1"/>
    <property type="molecule type" value="Genomic_DNA"/>
</dbReference>